<dbReference type="InterPro" id="IPR043148">
    <property type="entry name" value="TagF_C"/>
</dbReference>
<sequence length="358" mass="41235">MVRVYFDTQHLYYLPQYLPVAEKLTNAGVECIFVLYPEEGFDELKRSELDKAGMAYHFLDSPKNAHLFYQQNKADWIFFGNPPQFCKSEKAKIQARLALVLHGIGPKAIYYTASEFPFDVRFVEGQQRLQRLQEKFPESGFVDTGYAKLDPLFDGTPASICLRELGLSPDKPTVLYAPTFYPSSIEKFDESLPQLLADYNVLIKPHYFSLTKERYEGQRALFKKWATHENVHIAGVEDYNLIPFMQISDVMLSDASSAIFEYAALNKPVVWCDFYQTRWSYRGILKFRLEKRLDPDLQMFHDLCTRATLPKQVPAAIESALNNPEKLEPQRLQITQDMVGATDGQCSERIKDYILANS</sequence>
<dbReference type="Proteomes" id="UP001595477">
    <property type="component" value="Unassembled WGS sequence"/>
</dbReference>
<organism evidence="1 2">
    <name type="scientific">Alteromonas oceani</name>
    <dbReference type="NCBI Taxonomy" id="2071609"/>
    <lineage>
        <taxon>Bacteria</taxon>
        <taxon>Pseudomonadati</taxon>
        <taxon>Pseudomonadota</taxon>
        <taxon>Gammaproteobacteria</taxon>
        <taxon>Alteromonadales</taxon>
        <taxon>Alteromonadaceae</taxon>
        <taxon>Alteromonas/Salinimonas group</taxon>
        <taxon>Alteromonas</taxon>
    </lineage>
</organism>
<dbReference type="EMBL" id="JBHRSX010000016">
    <property type="protein sequence ID" value="MFC3201800.1"/>
    <property type="molecule type" value="Genomic_DNA"/>
</dbReference>
<dbReference type="Gene3D" id="3.40.50.12580">
    <property type="match status" value="1"/>
</dbReference>
<name>A0ABV7JUN4_9ALTE</name>
<dbReference type="InterPro" id="IPR007554">
    <property type="entry name" value="Glycerophosphate_synth"/>
</dbReference>
<comment type="caution">
    <text evidence="1">The sequence shown here is derived from an EMBL/GenBank/DDBJ whole genome shotgun (WGS) entry which is preliminary data.</text>
</comment>
<proteinExistence type="predicted"/>
<gene>
    <name evidence="1" type="ORF">ACFOEW_08220</name>
</gene>
<evidence type="ECO:0000313" key="2">
    <source>
        <dbReference type="Proteomes" id="UP001595477"/>
    </source>
</evidence>
<protein>
    <submittedName>
        <fullName evidence="1">CDP-glycerol glycerophosphotransferase family protein</fullName>
    </submittedName>
</protein>
<accession>A0ABV7JUN4</accession>
<keyword evidence="2" id="KW-1185">Reference proteome</keyword>
<dbReference type="SUPFAM" id="SSF53756">
    <property type="entry name" value="UDP-Glycosyltransferase/glycogen phosphorylase"/>
    <property type="match status" value="1"/>
</dbReference>
<evidence type="ECO:0000313" key="1">
    <source>
        <dbReference type="EMBL" id="MFC3201800.1"/>
    </source>
</evidence>
<dbReference type="Pfam" id="PF04464">
    <property type="entry name" value="Glyphos_transf"/>
    <property type="match status" value="1"/>
</dbReference>
<reference evidence="2" key="1">
    <citation type="journal article" date="2019" name="Int. J. Syst. Evol. Microbiol.">
        <title>The Global Catalogue of Microorganisms (GCM) 10K type strain sequencing project: providing services to taxonomists for standard genome sequencing and annotation.</title>
        <authorList>
            <consortium name="The Broad Institute Genomics Platform"/>
            <consortium name="The Broad Institute Genome Sequencing Center for Infectious Disease"/>
            <person name="Wu L."/>
            <person name="Ma J."/>
        </authorList>
    </citation>
    <scope>NUCLEOTIDE SEQUENCE [LARGE SCALE GENOMIC DNA]</scope>
    <source>
        <strain evidence="2">KCTC 52449</strain>
    </source>
</reference>
<dbReference type="RefSeq" id="WP_241155707.1">
    <property type="nucleotide sequence ID" value="NZ_JBHRSX010000016.1"/>
</dbReference>